<evidence type="ECO:0000313" key="3">
    <source>
        <dbReference type="EMBL" id="CAK1551413.1"/>
    </source>
</evidence>
<dbReference type="InterPro" id="IPR023340">
    <property type="entry name" value="UMA"/>
</dbReference>
<name>A0AAV1JPK4_9NEOP</name>
<reference evidence="3 4" key="1">
    <citation type="submission" date="2023-11" db="EMBL/GenBank/DDBJ databases">
        <authorList>
            <person name="Okamura Y."/>
        </authorList>
    </citation>
    <scope>NUCLEOTIDE SEQUENCE [LARGE SCALE GENOMIC DNA]</scope>
</reference>
<sequence>MFTALFGKRRSSPVEDETPAIPGPRAEDGFVVVDPLASGGLYPNVSGPTYPQRQAPPVPLRKHNTSDITFHYLEGVPFSLSKDLHMSANKDAFASEIGDFLAFLTNKINFDSCNYDFSVEKSVLKEY</sequence>
<dbReference type="PROSITE" id="PS51497">
    <property type="entry name" value="UMA"/>
    <property type="match status" value="1"/>
</dbReference>
<protein>
    <recommendedName>
        <fullName evidence="2">UMA domain-containing protein</fullName>
    </recommendedName>
</protein>
<organism evidence="3 4">
    <name type="scientific">Leptosia nina</name>
    <dbReference type="NCBI Taxonomy" id="320188"/>
    <lineage>
        <taxon>Eukaryota</taxon>
        <taxon>Metazoa</taxon>
        <taxon>Ecdysozoa</taxon>
        <taxon>Arthropoda</taxon>
        <taxon>Hexapoda</taxon>
        <taxon>Insecta</taxon>
        <taxon>Pterygota</taxon>
        <taxon>Neoptera</taxon>
        <taxon>Endopterygota</taxon>
        <taxon>Lepidoptera</taxon>
        <taxon>Glossata</taxon>
        <taxon>Ditrysia</taxon>
        <taxon>Papilionoidea</taxon>
        <taxon>Pieridae</taxon>
        <taxon>Pierinae</taxon>
        <taxon>Leptosia</taxon>
    </lineage>
</organism>
<evidence type="ECO:0000259" key="2">
    <source>
        <dbReference type="PROSITE" id="PS51497"/>
    </source>
</evidence>
<evidence type="ECO:0000313" key="4">
    <source>
        <dbReference type="Proteomes" id="UP001497472"/>
    </source>
</evidence>
<evidence type="ECO:0000256" key="1">
    <source>
        <dbReference type="SAM" id="MobiDB-lite"/>
    </source>
</evidence>
<proteinExistence type="predicted"/>
<dbReference type="EMBL" id="CAVLEF010000122">
    <property type="protein sequence ID" value="CAK1551413.1"/>
    <property type="molecule type" value="Genomic_DNA"/>
</dbReference>
<dbReference type="AlphaFoldDB" id="A0AAV1JPK4"/>
<keyword evidence="4" id="KW-1185">Reference proteome</keyword>
<gene>
    <name evidence="3" type="ORF">LNINA_LOCUS10550</name>
</gene>
<dbReference type="Proteomes" id="UP001497472">
    <property type="component" value="Unassembled WGS sequence"/>
</dbReference>
<comment type="caution">
    <text evidence="3">The sequence shown here is derived from an EMBL/GenBank/DDBJ whole genome shotgun (WGS) entry which is preliminary data.</text>
</comment>
<feature type="domain" description="UMA" evidence="2">
    <location>
        <begin position="73"/>
        <end position="124"/>
    </location>
</feature>
<accession>A0AAV1JPK4</accession>
<feature type="region of interest" description="Disordered" evidence="1">
    <location>
        <begin position="1"/>
        <end position="27"/>
    </location>
</feature>